<evidence type="ECO:0008006" key="3">
    <source>
        <dbReference type="Google" id="ProtNLM"/>
    </source>
</evidence>
<organism evidence="2">
    <name type="scientific">Amphimedon queenslandica</name>
    <name type="common">Sponge</name>
    <dbReference type="NCBI Taxonomy" id="400682"/>
    <lineage>
        <taxon>Eukaryota</taxon>
        <taxon>Metazoa</taxon>
        <taxon>Porifera</taxon>
        <taxon>Demospongiae</taxon>
        <taxon>Heteroscleromorpha</taxon>
        <taxon>Haplosclerida</taxon>
        <taxon>Niphatidae</taxon>
        <taxon>Amphimedon</taxon>
    </lineage>
</organism>
<feature type="compositionally biased region" description="Basic residues" evidence="1">
    <location>
        <begin position="149"/>
        <end position="163"/>
    </location>
</feature>
<dbReference type="AlphaFoldDB" id="A0A1X7SXJ4"/>
<feature type="compositionally biased region" description="Basic and acidic residues" evidence="1">
    <location>
        <begin position="191"/>
        <end position="213"/>
    </location>
</feature>
<dbReference type="InParanoid" id="A0A1X7SXJ4"/>
<feature type="compositionally biased region" description="Basic and acidic residues" evidence="1">
    <location>
        <begin position="164"/>
        <end position="175"/>
    </location>
</feature>
<feature type="region of interest" description="Disordered" evidence="1">
    <location>
        <begin position="149"/>
        <end position="227"/>
    </location>
</feature>
<reference evidence="2" key="1">
    <citation type="submission" date="2017-05" db="UniProtKB">
        <authorList>
            <consortium name="EnsemblMetazoa"/>
        </authorList>
    </citation>
    <scope>IDENTIFICATION</scope>
</reference>
<protein>
    <recommendedName>
        <fullName evidence="3">SWIM-type domain-containing protein</fullName>
    </recommendedName>
</protein>
<dbReference type="EnsemblMetazoa" id="Aqu2.1.06861_001">
    <property type="protein sequence ID" value="Aqu2.1.06861_001"/>
    <property type="gene ID" value="Aqu2.1.06861"/>
</dbReference>
<evidence type="ECO:0000313" key="2">
    <source>
        <dbReference type="EnsemblMetazoa" id="Aqu2.1.06861_001"/>
    </source>
</evidence>
<dbReference type="OrthoDB" id="5791190at2759"/>
<proteinExistence type="predicted"/>
<sequence length="249" mass="27975">MGNCKLKDEYHFMACDSTLMPQLPKVVDPKEIVETVKNGSLSISALQENNDVHVKRLEIPPLNTTNAQLSLAQDIVDRKFVTLADVGCWLVKSVNEETPQAVRLHLKEACTCSQAKGCYHILACKIMSGQVAKDFRYTKLNMSTLQQRIWKKNKEKPSGRKQPRKNDFFVRRNGDSDDEGATMDNNAKQQRVKDKEDIKDDNNTQQDEEKGRAQSDAPVAADGVTSSENLSRQILYSGTCLIRSPLGQF</sequence>
<name>A0A1X7SXJ4_AMPQE</name>
<accession>A0A1X7SXJ4</accession>
<evidence type="ECO:0000256" key="1">
    <source>
        <dbReference type="SAM" id="MobiDB-lite"/>
    </source>
</evidence>